<dbReference type="GO" id="GO:0005886">
    <property type="term" value="C:plasma membrane"/>
    <property type="evidence" value="ECO:0007669"/>
    <property type="project" value="InterPro"/>
</dbReference>
<dbReference type="GeneTree" id="ENSGT01050000244894"/>
<evidence type="ECO:0000256" key="6">
    <source>
        <dbReference type="RuleBase" id="RU310713"/>
    </source>
</evidence>
<evidence type="ECO:0000256" key="5">
    <source>
        <dbReference type="ARBA" id="ARBA00023136"/>
    </source>
</evidence>
<evidence type="ECO:0000256" key="4">
    <source>
        <dbReference type="ARBA" id="ARBA00022989"/>
    </source>
</evidence>
<keyword evidence="4 6" id="KW-1133">Transmembrane helix</keyword>
<dbReference type="PANTHER" id="PTHR23302">
    <property type="entry name" value="TRANSMEMBRANE CHANNEL-RELATED"/>
    <property type="match status" value="1"/>
</dbReference>
<dbReference type="Pfam" id="PF07810">
    <property type="entry name" value="TMC"/>
    <property type="match status" value="1"/>
</dbReference>
<reference evidence="8" key="2">
    <citation type="submission" date="2025-08" db="UniProtKB">
        <authorList>
            <consortium name="Ensembl"/>
        </authorList>
    </citation>
    <scope>IDENTIFICATION</scope>
</reference>
<dbReference type="InterPro" id="IPR012496">
    <property type="entry name" value="TMC_dom"/>
</dbReference>
<feature type="transmembrane region" description="Helical" evidence="6">
    <location>
        <begin position="46"/>
        <end position="65"/>
    </location>
</feature>
<evidence type="ECO:0000256" key="3">
    <source>
        <dbReference type="ARBA" id="ARBA00022692"/>
    </source>
</evidence>
<comment type="similarity">
    <text evidence="2 6">Belongs to the TMC family.</text>
</comment>
<keyword evidence="5 6" id="KW-0472">Membrane</keyword>
<comment type="subcellular location">
    <subcellularLocation>
        <location evidence="1 6">Membrane</location>
        <topology evidence="1 6">Multi-pass membrane protein</topology>
    </subcellularLocation>
</comment>
<dbReference type="GO" id="GO:0008381">
    <property type="term" value="F:mechanosensitive monoatomic ion channel activity"/>
    <property type="evidence" value="ECO:0007669"/>
    <property type="project" value="TreeGrafter"/>
</dbReference>
<evidence type="ECO:0000256" key="1">
    <source>
        <dbReference type="ARBA" id="ARBA00004141"/>
    </source>
</evidence>
<accession>A0AAZ3PTT6</accession>
<feature type="transmembrane region" description="Helical" evidence="6">
    <location>
        <begin position="144"/>
        <end position="167"/>
    </location>
</feature>
<dbReference type="AlphaFoldDB" id="A0AAZ3PTT6"/>
<proteinExistence type="inferred from homology"/>
<dbReference type="Ensembl" id="ENSOTST00005124340.1">
    <property type="protein sequence ID" value="ENSOTSP00005119224.1"/>
    <property type="gene ID" value="ENSOTSG00005061731.1"/>
</dbReference>
<name>A0AAZ3PTT6_ONCTS</name>
<evidence type="ECO:0000313" key="9">
    <source>
        <dbReference type="Proteomes" id="UP000694402"/>
    </source>
</evidence>
<dbReference type="Proteomes" id="UP000694402">
    <property type="component" value="Unassembled WGS sequence"/>
</dbReference>
<sequence>LNQNLLLKVSILGVLCYHWLGKIAAEPEQHGLQCWESFVGQELYRFLLVDFIFTVLYTVFGEFLWKRFSQGVLRRRRKPVFDIARNVLELIYGQTLTWLGLLFTPLLPAVQILKLLLLFHMKKSSLLVNCQASRKPWRASQMSTLFISLLCFPSFLGAIVSVTYTILTIKPSSGCGPFRNLPFMFHSAKQWAQELKSTNHKLAWLNWVHRCLVENPSSCSCWQVSFCESASNKDILWTALDISCCVPFG</sequence>
<keyword evidence="9" id="KW-1185">Reference proteome</keyword>
<protein>
    <recommendedName>
        <fullName evidence="6">Transmembrane channel-like protein</fullName>
    </recommendedName>
</protein>
<evidence type="ECO:0000313" key="8">
    <source>
        <dbReference type="Ensembl" id="ENSOTSP00005119224.1"/>
    </source>
</evidence>
<reference evidence="8" key="3">
    <citation type="submission" date="2025-09" db="UniProtKB">
        <authorList>
            <consortium name="Ensembl"/>
        </authorList>
    </citation>
    <scope>IDENTIFICATION</scope>
</reference>
<comment type="caution">
    <text evidence="6">Lacks conserved residue(s) required for the propagation of feature annotation.</text>
</comment>
<organism evidence="8 9">
    <name type="scientific">Oncorhynchus tshawytscha</name>
    <name type="common">Chinook salmon</name>
    <name type="synonym">Salmo tshawytscha</name>
    <dbReference type="NCBI Taxonomy" id="74940"/>
    <lineage>
        <taxon>Eukaryota</taxon>
        <taxon>Metazoa</taxon>
        <taxon>Chordata</taxon>
        <taxon>Craniata</taxon>
        <taxon>Vertebrata</taxon>
        <taxon>Euteleostomi</taxon>
        <taxon>Actinopterygii</taxon>
        <taxon>Neopterygii</taxon>
        <taxon>Teleostei</taxon>
        <taxon>Protacanthopterygii</taxon>
        <taxon>Salmoniformes</taxon>
        <taxon>Salmonidae</taxon>
        <taxon>Salmoninae</taxon>
        <taxon>Oncorhynchus</taxon>
    </lineage>
</organism>
<feature type="domain" description="TMC" evidence="7">
    <location>
        <begin position="34"/>
        <end position="140"/>
    </location>
</feature>
<evidence type="ECO:0000259" key="7">
    <source>
        <dbReference type="Pfam" id="PF07810"/>
    </source>
</evidence>
<evidence type="ECO:0000256" key="2">
    <source>
        <dbReference type="ARBA" id="ARBA00006510"/>
    </source>
</evidence>
<feature type="transmembrane region" description="Helical" evidence="6">
    <location>
        <begin position="96"/>
        <end position="117"/>
    </location>
</feature>
<dbReference type="InterPro" id="IPR038900">
    <property type="entry name" value="TMC"/>
</dbReference>
<reference evidence="9" key="1">
    <citation type="journal article" date="2018" name="PLoS ONE">
        <title>Chinook salmon (Oncorhynchus tshawytscha) genome and transcriptome.</title>
        <authorList>
            <person name="Christensen K.A."/>
            <person name="Leong J.S."/>
            <person name="Sakhrani D."/>
            <person name="Biagi C.A."/>
            <person name="Minkley D.R."/>
            <person name="Withler R.E."/>
            <person name="Rondeau E.B."/>
            <person name="Koop B.F."/>
            <person name="Devlin R.H."/>
        </authorList>
    </citation>
    <scope>NUCLEOTIDE SEQUENCE [LARGE SCALE GENOMIC DNA]</scope>
</reference>
<dbReference type="PANTHER" id="PTHR23302:SF4">
    <property type="entry name" value="TRANSMEMBRANE CHANNEL-LIKE PROTEIN 6"/>
    <property type="match status" value="1"/>
</dbReference>
<keyword evidence="3 6" id="KW-0812">Transmembrane</keyword>